<dbReference type="Proteomes" id="UP000605848">
    <property type="component" value="Unassembled WGS sequence"/>
</dbReference>
<feature type="transmembrane region" description="Helical" evidence="3">
    <location>
        <begin position="38"/>
        <end position="57"/>
    </location>
</feature>
<feature type="region of interest" description="Disordered" evidence="2">
    <location>
        <begin position="724"/>
        <end position="837"/>
    </location>
</feature>
<keyword evidence="3" id="KW-1133">Transmembrane helix</keyword>
<feature type="coiled-coil region" evidence="1">
    <location>
        <begin position="494"/>
        <end position="538"/>
    </location>
</feature>
<comment type="caution">
    <text evidence="4">The sequence shown here is derived from an EMBL/GenBank/DDBJ whole genome shotgun (WGS) entry which is preliminary data.</text>
</comment>
<keyword evidence="1" id="KW-0175">Coiled coil</keyword>
<dbReference type="AlphaFoldDB" id="A0A936ZHV1"/>
<gene>
    <name evidence="4" type="ORF">JKG68_26505</name>
</gene>
<feature type="transmembrane region" description="Helical" evidence="3">
    <location>
        <begin position="63"/>
        <end position="84"/>
    </location>
</feature>
<feature type="compositionally biased region" description="Basic and acidic residues" evidence="2">
    <location>
        <begin position="805"/>
        <end position="824"/>
    </location>
</feature>
<accession>A0A936ZHV1</accession>
<dbReference type="EMBL" id="JAEQMY010000085">
    <property type="protein sequence ID" value="MBL0407472.1"/>
    <property type="molecule type" value="Genomic_DNA"/>
</dbReference>
<organism evidence="4 5">
    <name type="scientific">Microvirga aerilata</name>
    <dbReference type="NCBI Taxonomy" id="670292"/>
    <lineage>
        <taxon>Bacteria</taxon>
        <taxon>Pseudomonadati</taxon>
        <taxon>Pseudomonadota</taxon>
        <taxon>Alphaproteobacteria</taxon>
        <taxon>Hyphomicrobiales</taxon>
        <taxon>Methylobacteriaceae</taxon>
        <taxon>Microvirga</taxon>
    </lineage>
</organism>
<dbReference type="Pfam" id="PF13779">
    <property type="entry name" value="DUF4175"/>
    <property type="match status" value="1"/>
</dbReference>
<protein>
    <submittedName>
        <fullName evidence="4">TIGR02302 family protein</fullName>
    </submittedName>
</protein>
<evidence type="ECO:0000313" key="5">
    <source>
        <dbReference type="Proteomes" id="UP000605848"/>
    </source>
</evidence>
<feature type="region of interest" description="Disordered" evidence="2">
    <location>
        <begin position="542"/>
        <end position="564"/>
    </location>
</feature>
<feature type="compositionally biased region" description="Low complexity" evidence="2">
    <location>
        <begin position="657"/>
        <end position="691"/>
    </location>
</feature>
<dbReference type="NCBIfam" id="TIGR02302">
    <property type="entry name" value="aProt_lowcomp"/>
    <property type="match status" value="1"/>
</dbReference>
<feature type="region of interest" description="Disordered" evidence="2">
    <location>
        <begin position="637"/>
        <end position="702"/>
    </location>
</feature>
<name>A0A936ZHV1_9HYPH</name>
<keyword evidence="3" id="KW-0472">Membrane</keyword>
<feature type="compositionally biased region" description="Low complexity" evidence="2">
    <location>
        <begin position="544"/>
        <end position="555"/>
    </location>
</feature>
<evidence type="ECO:0000256" key="1">
    <source>
        <dbReference type="SAM" id="Coils"/>
    </source>
</evidence>
<feature type="transmembrane region" description="Helical" evidence="3">
    <location>
        <begin position="158"/>
        <end position="176"/>
    </location>
</feature>
<evidence type="ECO:0000256" key="3">
    <source>
        <dbReference type="SAM" id="Phobius"/>
    </source>
</evidence>
<reference evidence="4" key="1">
    <citation type="submission" date="2021-01" db="EMBL/GenBank/DDBJ databases">
        <title>Microvirga sp.</title>
        <authorList>
            <person name="Kim M.K."/>
        </authorList>
    </citation>
    <scope>NUCLEOTIDE SEQUENCE</scope>
    <source>
        <strain evidence="4">5420S-16</strain>
    </source>
</reference>
<sequence length="868" mass="96977">MSDGPNPTPGRSPLNQRFGRLITHARWSLWWEEAWPRLWLPLAIVLLFLTLSWLGLWLDASPLWRTVGLALFGVALVLSLWPLFRLRMPSRTRALDRLDRETGLSNGPARVLDDTLALGSTDPGTKALWALHRKRAEETIGRMRVGLPRPDMARRDRYALRAAGLLAVVTSAFVAGPEIGLRLAAAFDWRKIETASPSFRIDGWIDPPLYTRSPPLMIDLARGQNLRAPIHSTVVIRIAGEGKAEVTPGKGLTALPAKGNQRADMREERYTLEGSSELTVSTGFAQSVTLTIEAIPDRLPEIAFTGPPEVNARGTFTLIYKGKDDYGIASLEGTVEKADNSKGRSLVPAPQLTLALPGHEENAPDTKSPVDLTNHAWAGAPVTIRLKAKDEAGQEATSPAINFTLPQRPFTNPLAKALVEQRRNLVLAPDDRKRVQVALDALLIAPESYTPQWGVFMGLRAGTERLRAAKTDQDLLDVAEWLWTMALQIEDGGLSDAERELRAAQERLREAMERGAPNEEMRRLTEELRQAMDKFLREFAQRMQQNQQNQQSQNQRTPPDRTISQDDLNRMLQQMEEAMRRGDVAEAQRLLEQLRNILENLQTAQPNSRMTDPLGREMNQAMQDLEDMAREQQTLRDETFRDGQNRRMQQGDRNSPRQGQRQQGQRQQGQRQPGQQGQQGEPGEGQEQAENGQGGENEDPLGLGQRQQALRERLQELQRRMQGMGMQGEQGLGEAEQAMRDAEGALGQGQDGPAVDAQGRALENLRRGMQGMAQQMQQGEGQGNEQAGDQPGQGEPQGQGQASQRDTDPLGRPTRNRDYSDGRVDVPGLNASPAQRAQRILEELRRKLGDPTRSQEELDYFERLLRRN</sequence>
<evidence type="ECO:0000313" key="4">
    <source>
        <dbReference type="EMBL" id="MBL0407472.1"/>
    </source>
</evidence>
<keyword evidence="5" id="KW-1185">Reference proteome</keyword>
<keyword evidence="3" id="KW-0812">Transmembrane</keyword>
<dbReference type="InterPro" id="IPR012683">
    <property type="entry name" value="CHP02302_TM"/>
</dbReference>
<dbReference type="RefSeq" id="WP_202064747.1">
    <property type="nucleotide sequence ID" value="NZ_JAEQMY010000085.1"/>
</dbReference>
<evidence type="ECO:0000256" key="2">
    <source>
        <dbReference type="SAM" id="MobiDB-lite"/>
    </source>
</evidence>
<feature type="compositionally biased region" description="Low complexity" evidence="2">
    <location>
        <begin position="768"/>
        <end position="804"/>
    </location>
</feature>
<proteinExistence type="predicted"/>